<dbReference type="OrthoDB" id="3055037at2759"/>
<accession>A0A8K0XNE0</accession>
<dbReference type="Pfam" id="PF18718">
    <property type="entry name" value="CxC5"/>
    <property type="match status" value="1"/>
</dbReference>
<sequence>MDDLHYLLGRILQFEVQHNITQYSAPPSLSQIIIFLTHAACMKNYISIIQRATDSHDGPPQYLPDSVIDLLSDAVHIAACRIPAWWDALKSLVWSGDYMSTTCNSHVKHAVAHSFYPPVERCIQPHCTYQPILKKAESSHVVYFTIAHGPMPAHNVHLYCRDCGANYHYNYYVQGGGKSREHYKGPLPDIIQISEHRFVERRLIDMWINMMLYGWNSASNCALNYNVNFRRVVDRYDSLQPFWKRSAFGLRHEHVWNAFVYLCLLEDCESHGGRLELPNGNDQKERFTEAMKRRNARIQVCGLPDVLHKCNKCVRIVDRRDEGLGLSKY</sequence>
<dbReference type="Proteomes" id="UP000813824">
    <property type="component" value="Unassembled WGS sequence"/>
</dbReference>
<comment type="caution">
    <text evidence="2">The sequence shown here is derived from an EMBL/GenBank/DDBJ whole genome shotgun (WGS) entry which is preliminary data.</text>
</comment>
<gene>
    <name evidence="2" type="ORF">BXZ70DRAFT_895312</name>
</gene>
<name>A0A8K0XNE0_9AGAR</name>
<dbReference type="InterPro" id="IPR041539">
    <property type="entry name" value="CxC5"/>
</dbReference>
<feature type="domain" description="CxC5 like cysteine cluster associated with KDZ" evidence="1">
    <location>
        <begin position="112"/>
        <end position="227"/>
    </location>
</feature>
<evidence type="ECO:0000313" key="2">
    <source>
        <dbReference type="EMBL" id="KAH8096937.1"/>
    </source>
</evidence>
<protein>
    <recommendedName>
        <fullName evidence="1">CxC5 like cysteine cluster associated with KDZ domain-containing protein</fullName>
    </recommendedName>
</protein>
<evidence type="ECO:0000259" key="1">
    <source>
        <dbReference type="Pfam" id="PF18718"/>
    </source>
</evidence>
<reference evidence="2" key="1">
    <citation type="journal article" date="2021" name="New Phytol.">
        <title>Evolutionary innovations through gain and loss of genes in the ectomycorrhizal Boletales.</title>
        <authorList>
            <person name="Wu G."/>
            <person name="Miyauchi S."/>
            <person name="Morin E."/>
            <person name="Kuo A."/>
            <person name="Drula E."/>
            <person name="Varga T."/>
            <person name="Kohler A."/>
            <person name="Feng B."/>
            <person name="Cao Y."/>
            <person name="Lipzen A."/>
            <person name="Daum C."/>
            <person name="Hundley H."/>
            <person name="Pangilinan J."/>
            <person name="Johnson J."/>
            <person name="Barry K."/>
            <person name="LaButti K."/>
            <person name="Ng V."/>
            <person name="Ahrendt S."/>
            <person name="Min B."/>
            <person name="Choi I.G."/>
            <person name="Park H."/>
            <person name="Plett J.M."/>
            <person name="Magnuson J."/>
            <person name="Spatafora J.W."/>
            <person name="Nagy L.G."/>
            <person name="Henrissat B."/>
            <person name="Grigoriev I.V."/>
            <person name="Yang Z.L."/>
            <person name="Xu J."/>
            <person name="Martin F.M."/>
        </authorList>
    </citation>
    <scope>NUCLEOTIDE SEQUENCE</scope>
    <source>
        <strain evidence="2">KKN 215</strain>
    </source>
</reference>
<proteinExistence type="predicted"/>
<organism evidence="2 3">
    <name type="scientific">Cristinia sonorae</name>
    <dbReference type="NCBI Taxonomy" id="1940300"/>
    <lineage>
        <taxon>Eukaryota</taxon>
        <taxon>Fungi</taxon>
        <taxon>Dikarya</taxon>
        <taxon>Basidiomycota</taxon>
        <taxon>Agaricomycotina</taxon>
        <taxon>Agaricomycetes</taxon>
        <taxon>Agaricomycetidae</taxon>
        <taxon>Agaricales</taxon>
        <taxon>Pleurotineae</taxon>
        <taxon>Stephanosporaceae</taxon>
        <taxon>Cristinia</taxon>
    </lineage>
</organism>
<keyword evidence="3" id="KW-1185">Reference proteome</keyword>
<evidence type="ECO:0000313" key="3">
    <source>
        <dbReference type="Proteomes" id="UP000813824"/>
    </source>
</evidence>
<dbReference type="AlphaFoldDB" id="A0A8K0XNE0"/>
<dbReference type="EMBL" id="JAEVFJ010000021">
    <property type="protein sequence ID" value="KAH8096937.1"/>
    <property type="molecule type" value="Genomic_DNA"/>
</dbReference>